<proteinExistence type="predicted"/>
<evidence type="ECO:0000256" key="1">
    <source>
        <dbReference type="SAM" id="MobiDB-lite"/>
    </source>
</evidence>
<evidence type="ECO:0000313" key="3">
    <source>
        <dbReference type="Proteomes" id="UP000008917"/>
    </source>
</evidence>
<reference evidence="3" key="1">
    <citation type="submission" date="2010-12" db="EMBL/GenBank/DDBJ databases">
        <title>Complete sequence of Variovorax paradoxus EPS.</title>
        <authorList>
            <consortium name="US DOE Joint Genome Institute"/>
            <person name="Lucas S."/>
            <person name="Copeland A."/>
            <person name="Lapidus A."/>
            <person name="Cheng J.-F."/>
            <person name="Goodwin L."/>
            <person name="Pitluck S."/>
            <person name="Teshima H."/>
            <person name="Detter J.C."/>
            <person name="Han C."/>
            <person name="Tapia R."/>
            <person name="Land M."/>
            <person name="Hauser L."/>
            <person name="Kyrpides N."/>
            <person name="Ivanova N."/>
            <person name="Ovchinnikova G."/>
            <person name="Orwin P."/>
            <person name="Han J.-I.G."/>
            <person name="Woyke T."/>
        </authorList>
    </citation>
    <scope>NUCLEOTIDE SEQUENCE [LARGE SCALE GENOMIC DNA]</scope>
    <source>
        <strain evidence="3">EPS</strain>
    </source>
</reference>
<dbReference type="AlphaFoldDB" id="E6V3P7"/>
<dbReference type="HOGENOM" id="CLU_1170258_0_0_4"/>
<feature type="region of interest" description="Disordered" evidence="1">
    <location>
        <begin position="1"/>
        <end position="22"/>
    </location>
</feature>
<name>E6V3P7_VARPE</name>
<dbReference type="KEGG" id="vpe:Varpa_2723"/>
<dbReference type="EMBL" id="CP002417">
    <property type="protein sequence ID" value="ADU36921.1"/>
    <property type="molecule type" value="Genomic_DNA"/>
</dbReference>
<protein>
    <submittedName>
        <fullName evidence="2">Uncharacterized protein</fullName>
    </submittedName>
</protein>
<reference evidence="2 3" key="2">
    <citation type="journal article" date="2013" name="Genome Announc.">
        <title>Genome of the Root-Associated Plant Growth-Promoting Bacterium Variovorax paradoxus Strain EPS.</title>
        <authorList>
            <person name="Han J.I."/>
            <person name="Spain J.C."/>
            <person name="Leadbetter J.R."/>
            <person name="Ovchinnikova G."/>
            <person name="Goodwin L.A."/>
            <person name="Han C.S."/>
            <person name="Woyke T."/>
            <person name="Davenport K.W."/>
            <person name="Orwin P.M."/>
        </authorList>
    </citation>
    <scope>NUCLEOTIDE SEQUENCE [LARGE SCALE GENOMIC DNA]</scope>
    <source>
        <strain evidence="2 3">EPS</strain>
    </source>
</reference>
<organism evidence="2 3">
    <name type="scientific">Variovorax paradoxus (strain EPS)</name>
    <dbReference type="NCBI Taxonomy" id="595537"/>
    <lineage>
        <taxon>Bacteria</taxon>
        <taxon>Pseudomonadati</taxon>
        <taxon>Pseudomonadota</taxon>
        <taxon>Betaproteobacteria</taxon>
        <taxon>Burkholderiales</taxon>
        <taxon>Comamonadaceae</taxon>
        <taxon>Variovorax</taxon>
    </lineage>
</organism>
<gene>
    <name evidence="2" type="ordered locus">Varpa_2723</name>
</gene>
<sequence length="237" mass="26414">MHKENSVDETASSDKSVDEGRSGFGLEECTAQRRADIAAYRYLMASNELHAMPKAAPARLRDGRVDALRTALLDFLNEAGSACEPVCIDQELARELHREMQQHFSGGTFAMLLSRPQRTEAHRPKENFLQRRVKLNALVYLHGVEMGVVKTSSPMKDVRLACGLRSEGTVRGWKAEKELMEEARELAISVIVEYAEQPRAALEAAFVQVLEHAGLVYRKHVLDSGLAGELARKKART</sequence>
<accession>E6V3P7</accession>
<evidence type="ECO:0000313" key="2">
    <source>
        <dbReference type="EMBL" id="ADU36921.1"/>
    </source>
</evidence>
<dbReference type="RefSeq" id="WP_013541150.1">
    <property type="nucleotide sequence ID" value="NC_014931.1"/>
</dbReference>
<dbReference type="Proteomes" id="UP000008917">
    <property type="component" value="Chromosome"/>
</dbReference>